<reference evidence="2" key="1">
    <citation type="submission" date="2025-08" db="UniProtKB">
        <authorList>
            <consortium name="RefSeq"/>
        </authorList>
    </citation>
    <scope>IDENTIFICATION</scope>
</reference>
<sequence>MNSISSKLFHSHLHLHLLCTAKSAPLSTSKFRVSPKATKISNLQLKEKWLDSLSVSPLGGDEGVICASEPQWVLGVDPDVSGAVALLKPDGSVSSAQVFDTPNVKVLVGKRVRNRLDARSIVQLLQTFDAPHGTRAYIEQSNPFPQDGKQGWWSGGYTYGLWIGVLVASGFSVVPVTSHEWKNHYELSRSSSSKDDSREVASALFPSLSHQLKRKKDHGRAEALLIAAYGRGLIEQMDQVDSNGSHVSSDLFNSLITEKKAV</sequence>
<evidence type="ECO:0000313" key="2">
    <source>
        <dbReference type="RefSeq" id="XP_039129344.1"/>
    </source>
</evidence>
<gene>
    <name evidence="2" type="primary">LOC120265480</name>
</gene>
<dbReference type="InterPro" id="IPR045290">
    <property type="entry name" value="MOC1-like"/>
</dbReference>
<dbReference type="Proteomes" id="UP001515500">
    <property type="component" value="Chromosome 7"/>
</dbReference>
<dbReference type="PANTHER" id="PTHR36015:SF6">
    <property type="entry name" value="HOLLIDAY JUNCTION RESOLVASE MOC1, CHLOROPLASTIC-RELATED"/>
    <property type="match status" value="1"/>
</dbReference>
<dbReference type="GO" id="GO:0008821">
    <property type="term" value="F:crossover junction DNA endonuclease activity"/>
    <property type="evidence" value="ECO:0007669"/>
    <property type="project" value="InterPro"/>
</dbReference>
<organism evidence="1 2">
    <name type="scientific">Dioscorea cayennensis subsp. rotundata</name>
    <name type="common">White Guinea yam</name>
    <name type="synonym">Dioscorea rotundata</name>
    <dbReference type="NCBI Taxonomy" id="55577"/>
    <lineage>
        <taxon>Eukaryota</taxon>
        <taxon>Viridiplantae</taxon>
        <taxon>Streptophyta</taxon>
        <taxon>Embryophyta</taxon>
        <taxon>Tracheophyta</taxon>
        <taxon>Spermatophyta</taxon>
        <taxon>Magnoliopsida</taxon>
        <taxon>Liliopsida</taxon>
        <taxon>Dioscoreales</taxon>
        <taxon>Dioscoreaceae</taxon>
        <taxon>Dioscorea</taxon>
    </lineage>
</organism>
<keyword evidence="1" id="KW-1185">Reference proteome</keyword>
<evidence type="ECO:0000313" key="1">
    <source>
        <dbReference type="Proteomes" id="UP001515500"/>
    </source>
</evidence>
<name>A0AB40BSF7_DIOCR</name>
<dbReference type="AlphaFoldDB" id="A0AB40BSF7"/>
<protein>
    <submittedName>
        <fullName evidence="2">Holliday junction resolvase MOC1, chloroplastic-like isoform X2</fullName>
    </submittedName>
</protein>
<dbReference type="RefSeq" id="XP_039129344.1">
    <property type="nucleotide sequence ID" value="XM_039273410.1"/>
</dbReference>
<accession>A0AB40BSF7</accession>
<dbReference type="CDD" id="cd22992">
    <property type="entry name" value="MOC1"/>
    <property type="match status" value="1"/>
</dbReference>
<dbReference type="PANTHER" id="PTHR36015">
    <property type="entry name" value="HOLLIDAY JUNCTION RESOLVASE MOC1, CHLOROPLASTIC-RELATED"/>
    <property type="match status" value="1"/>
</dbReference>
<proteinExistence type="predicted"/>
<dbReference type="GeneID" id="120265480"/>